<protein>
    <submittedName>
        <fullName evidence="6">Transposase</fullName>
    </submittedName>
</protein>
<dbReference type="RefSeq" id="WP_106458166.1">
    <property type="nucleotide sequence ID" value="NZ_PXOH01000021.1"/>
</dbReference>
<evidence type="ECO:0000313" key="6">
    <source>
        <dbReference type="EMBL" id="PSF35306.1"/>
    </source>
</evidence>
<evidence type="ECO:0000256" key="2">
    <source>
        <dbReference type="ARBA" id="ARBA00022578"/>
    </source>
</evidence>
<reference evidence="6 7" key="1">
    <citation type="submission" date="2018-03" db="EMBL/GenBank/DDBJ databases">
        <title>The ancient ancestry and fast evolution of plastids.</title>
        <authorList>
            <person name="Moore K.R."/>
            <person name="Magnabosco C."/>
            <person name="Momper L."/>
            <person name="Gold D.A."/>
            <person name="Bosak T."/>
            <person name="Fournier G.P."/>
        </authorList>
    </citation>
    <scope>NUCLEOTIDE SEQUENCE [LARGE SCALE GENOMIC DNA]</scope>
    <source>
        <strain evidence="6 7">CCALA 016</strain>
    </source>
</reference>
<dbReference type="EMBL" id="PXOH01000021">
    <property type="protein sequence ID" value="PSF35306.1"/>
    <property type="molecule type" value="Genomic_DNA"/>
</dbReference>
<reference evidence="6 7" key="2">
    <citation type="submission" date="2018-03" db="EMBL/GenBank/DDBJ databases">
        <authorList>
            <person name="Keele B.F."/>
        </authorList>
    </citation>
    <scope>NUCLEOTIDE SEQUENCE [LARGE SCALE GENOMIC DNA]</scope>
    <source>
        <strain evidence="6 7">CCALA 016</strain>
    </source>
</reference>
<keyword evidence="3" id="KW-0238">DNA-binding</keyword>
<dbReference type="GO" id="GO:0003677">
    <property type="term" value="F:DNA binding"/>
    <property type="evidence" value="ECO:0007669"/>
    <property type="project" value="UniProtKB-KW"/>
</dbReference>
<dbReference type="GO" id="GO:0006310">
    <property type="term" value="P:DNA recombination"/>
    <property type="evidence" value="ECO:0007669"/>
    <property type="project" value="UniProtKB-KW"/>
</dbReference>
<dbReference type="Proteomes" id="UP000239001">
    <property type="component" value="Unassembled WGS sequence"/>
</dbReference>
<sequence length="414" mass="48453">MYATQKNQLRRLSQQEFNALTALCRLSKNLFNVALYECRQYFFTERKRLTYESNYHICKKNENYRMLNTDIAQQTMKVVDRSMRSFLGLLKAISVGRCAPYPQLPKYLPKNGYFPLIIPRIKLKNGFFKIPMSQQFKQEHGEVKIQFPERLKDKNIKEVRIHPKYSARWFEIEYIYEDEKIEASVNSSKAMAIDLGVDNLAACFDTDGHQFLIDGKRLKSINQWYNKCNAILQSAKDKQGIKSFTHKQARLYQWRNNCVRDYLNKTARIIINHCLTKEIGKLIVGYNPGIKQEINIGRSNNQNFVQIPFWHLRQKLSALCSRYGIEYLEQEESYSSKASFYDQDKIPVYNADNPSNKKFSGKRIKRGLYQTKNKHLVSADINGSANILVKSKHRLSFERVTSGFLANPLRMKIS</sequence>
<dbReference type="Pfam" id="PF01385">
    <property type="entry name" value="OrfB_IS605"/>
    <property type="match status" value="1"/>
</dbReference>
<dbReference type="NCBIfam" id="NF040570">
    <property type="entry name" value="guided_TnpB"/>
    <property type="match status" value="1"/>
</dbReference>
<dbReference type="InterPro" id="IPR001959">
    <property type="entry name" value="Transposase"/>
</dbReference>
<dbReference type="NCBIfam" id="TIGR01766">
    <property type="entry name" value="IS200/IS605 family accessory protein TnpB-like domain"/>
    <property type="match status" value="1"/>
</dbReference>
<keyword evidence="2" id="KW-0815">Transposition</keyword>
<evidence type="ECO:0000256" key="1">
    <source>
        <dbReference type="ARBA" id="ARBA00008761"/>
    </source>
</evidence>
<proteinExistence type="inferred from homology"/>
<dbReference type="InterPro" id="IPR010095">
    <property type="entry name" value="Cas12f1-like_TNB"/>
</dbReference>
<dbReference type="GO" id="GO:0032196">
    <property type="term" value="P:transposition"/>
    <property type="evidence" value="ECO:0007669"/>
    <property type="project" value="UniProtKB-KW"/>
</dbReference>
<comment type="caution">
    <text evidence="6">The sequence shown here is derived from an EMBL/GenBank/DDBJ whole genome shotgun (WGS) entry which is preliminary data.</text>
</comment>
<organism evidence="6 7">
    <name type="scientific">Aphanothece hegewaldii CCALA 016</name>
    <dbReference type="NCBI Taxonomy" id="2107694"/>
    <lineage>
        <taxon>Bacteria</taxon>
        <taxon>Bacillati</taxon>
        <taxon>Cyanobacteriota</taxon>
        <taxon>Cyanophyceae</taxon>
        <taxon>Oscillatoriophycideae</taxon>
        <taxon>Chroococcales</taxon>
        <taxon>Aphanothecaceae</taxon>
        <taxon>Aphanothece</taxon>
    </lineage>
</organism>
<name>A0A2T1LUY0_9CHRO</name>
<dbReference type="AlphaFoldDB" id="A0A2T1LUY0"/>
<evidence type="ECO:0000256" key="3">
    <source>
        <dbReference type="ARBA" id="ARBA00023125"/>
    </source>
</evidence>
<accession>A0A2T1LUY0</accession>
<feature type="domain" description="Probable transposase IS891/IS1136/IS1341" evidence="5">
    <location>
        <begin position="175"/>
        <end position="287"/>
    </location>
</feature>
<keyword evidence="7" id="KW-1185">Reference proteome</keyword>
<evidence type="ECO:0000259" key="5">
    <source>
        <dbReference type="Pfam" id="PF01385"/>
    </source>
</evidence>
<keyword evidence="4" id="KW-0233">DNA recombination</keyword>
<evidence type="ECO:0000256" key="4">
    <source>
        <dbReference type="ARBA" id="ARBA00023172"/>
    </source>
</evidence>
<gene>
    <name evidence="6" type="ORF">C7H19_17255</name>
</gene>
<dbReference type="OrthoDB" id="442799at2"/>
<evidence type="ECO:0000313" key="7">
    <source>
        <dbReference type="Proteomes" id="UP000239001"/>
    </source>
</evidence>
<comment type="similarity">
    <text evidence="1">In the C-terminal section; belongs to the transposase 35 family.</text>
</comment>